<evidence type="ECO:0000313" key="2">
    <source>
        <dbReference type="EMBL" id="BAK95887.1"/>
    </source>
</evidence>
<feature type="domain" description="HPS5 TPR" evidence="1">
    <location>
        <begin position="90"/>
        <end position="193"/>
    </location>
</feature>
<dbReference type="EMBL" id="AB543076">
    <property type="protein sequence ID" value="BAK95887.1"/>
    <property type="molecule type" value="Genomic_DNA"/>
</dbReference>
<name>M0QVX6_BOMMO</name>
<evidence type="ECO:0000259" key="1">
    <source>
        <dbReference type="Pfam" id="PF23757"/>
    </source>
</evidence>
<reference evidence="2" key="1">
    <citation type="journal article" date="2012" name="Genetica">
        <title>A homolog of the human Hermansky-Pudluck syndrome-5 (HPS5) gene is responsible for the oa larval translucent mutants in the silkworm, Bombyx mori.</title>
        <authorList>
            <person name="Fujii T."/>
            <person name="Banno Y."/>
            <person name="Abe H."/>
            <person name="Katsuma S."/>
            <person name="Shimada T."/>
        </authorList>
    </citation>
    <scope>NUCLEOTIDE SEQUENCE</scope>
    <source>
        <strain evidence="2">O57</strain>
        <tissue evidence="2">Posterior silk gland</tissue>
    </source>
</reference>
<accession>M0QVX6</accession>
<dbReference type="InterPro" id="IPR056446">
    <property type="entry name" value="TPR_HPS5_insects"/>
</dbReference>
<dbReference type="AlphaFoldDB" id="M0QVX6"/>
<gene>
    <name evidence="2" type="primary">BmHPS5</name>
</gene>
<dbReference type="Pfam" id="PF23757">
    <property type="entry name" value="TPR_HPS5_insect"/>
    <property type="match status" value="1"/>
</dbReference>
<organism evidence="2">
    <name type="scientific">Bombyx mori</name>
    <name type="common">Silk moth</name>
    <dbReference type="NCBI Taxonomy" id="7091"/>
    <lineage>
        <taxon>Eukaryota</taxon>
        <taxon>Metazoa</taxon>
        <taxon>Ecdysozoa</taxon>
        <taxon>Arthropoda</taxon>
        <taxon>Hexapoda</taxon>
        <taxon>Insecta</taxon>
        <taxon>Pterygota</taxon>
        <taxon>Neoptera</taxon>
        <taxon>Endopterygota</taxon>
        <taxon>Lepidoptera</taxon>
        <taxon>Glossata</taxon>
        <taxon>Ditrysia</taxon>
        <taxon>Bombycoidea</taxon>
        <taxon>Bombycidae</taxon>
        <taxon>Bombycinae</taxon>
        <taxon>Bombyx</taxon>
    </lineage>
</organism>
<sequence length="194" mass="22310">MKHLSVEKPQEKLIMPPAQTPKIISRDEPLALDQTPVLERDIVFKQPSQKAIEIENNISSDKDDICKSLYQYFRLSLVGKEDEKSNLISIIESFACDIRSVYELMRLLENYCTSVGSPEESRYVPNNIFLKYLSETTKRAEFLDCIISDEVLYKYFVDSCISVNLKGQKHTDFGCECGYPLPYARTKQNPIFSS</sequence>
<protein>
    <submittedName>
        <fullName evidence="2">Hermansky-Pudlak syndrome 5</fullName>
    </submittedName>
</protein>
<dbReference type="HOGENOM" id="CLU_302332_0_0_1"/>
<proteinExistence type="predicted"/>